<dbReference type="RefSeq" id="WP_075714626.1">
    <property type="nucleotide sequence ID" value="NZ_MJIE01000001.1"/>
</dbReference>
<protein>
    <submittedName>
        <fullName evidence="2">Cro/Cl family transcriptional regulator</fullName>
    </submittedName>
</protein>
<dbReference type="Gene3D" id="1.10.260.40">
    <property type="entry name" value="lambda repressor-like DNA-binding domains"/>
    <property type="match status" value="1"/>
</dbReference>
<dbReference type="Proteomes" id="UP000187404">
    <property type="component" value="Unassembled WGS sequence"/>
</dbReference>
<dbReference type="GO" id="GO:0003677">
    <property type="term" value="F:DNA binding"/>
    <property type="evidence" value="ECO:0007669"/>
    <property type="project" value="InterPro"/>
</dbReference>
<dbReference type="InterPro" id="IPR001387">
    <property type="entry name" value="Cro/C1-type_HTH"/>
</dbReference>
<accession>A0A1Q9JKK6</accession>
<dbReference type="PROSITE" id="PS50943">
    <property type="entry name" value="HTH_CROC1"/>
    <property type="match status" value="1"/>
</dbReference>
<reference evidence="2 3" key="1">
    <citation type="journal article" date="2016" name="Appl. Environ. Microbiol.">
        <title>Function and Phylogeny of Bacterial Butyryl Coenzyme A:Acetate Transferases and Their Diversity in the Proximal Colon of Swine.</title>
        <authorList>
            <person name="Trachsel J."/>
            <person name="Bayles D.O."/>
            <person name="Looft T."/>
            <person name="Levine U.Y."/>
            <person name="Allen H.K."/>
        </authorList>
    </citation>
    <scope>NUCLEOTIDE SEQUENCE [LARGE SCALE GENOMIC DNA]</scope>
    <source>
        <strain evidence="2 3">68-3-10</strain>
    </source>
</reference>
<dbReference type="CDD" id="cd00093">
    <property type="entry name" value="HTH_XRE"/>
    <property type="match status" value="1"/>
</dbReference>
<feature type="domain" description="HTH cro/C1-type" evidence="1">
    <location>
        <begin position="8"/>
        <end position="61"/>
    </location>
</feature>
<evidence type="ECO:0000259" key="1">
    <source>
        <dbReference type="PROSITE" id="PS50943"/>
    </source>
</evidence>
<dbReference type="Pfam" id="PF13443">
    <property type="entry name" value="HTH_26"/>
    <property type="match status" value="1"/>
</dbReference>
<organism evidence="2 3">
    <name type="scientific">Hornefia porci</name>
    <dbReference type="NCBI Taxonomy" id="2652292"/>
    <lineage>
        <taxon>Bacteria</taxon>
        <taxon>Bacillati</taxon>
        <taxon>Bacillota</taxon>
        <taxon>Clostridia</taxon>
        <taxon>Peptostreptococcales</taxon>
        <taxon>Anaerovoracaceae</taxon>
        <taxon>Hornefia</taxon>
    </lineage>
</organism>
<dbReference type="EMBL" id="MJIE01000001">
    <property type="protein sequence ID" value="OLR56750.1"/>
    <property type="molecule type" value="Genomic_DNA"/>
</dbReference>
<evidence type="ECO:0000313" key="2">
    <source>
        <dbReference type="EMBL" id="OLR56750.1"/>
    </source>
</evidence>
<proteinExistence type="predicted"/>
<dbReference type="OrthoDB" id="9804186at2"/>
<sequence length="78" mass="8637">MKTSYKKLWKLLIDRDMTKTQLRKAAKISSSSLAKLGKDENVTTSVLAKICGVLNCDVSDIMEMIPDEATESEDEVNG</sequence>
<gene>
    <name evidence="2" type="ORF">BHK98_12165</name>
</gene>
<dbReference type="AlphaFoldDB" id="A0A1Q9JKK6"/>
<name>A0A1Q9JKK6_9FIRM</name>
<dbReference type="STRING" id="1261640.BHK98_12165"/>
<dbReference type="SUPFAM" id="SSF47413">
    <property type="entry name" value="lambda repressor-like DNA-binding domains"/>
    <property type="match status" value="1"/>
</dbReference>
<keyword evidence="3" id="KW-1185">Reference proteome</keyword>
<comment type="caution">
    <text evidence="2">The sequence shown here is derived from an EMBL/GenBank/DDBJ whole genome shotgun (WGS) entry which is preliminary data.</text>
</comment>
<dbReference type="InterPro" id="IPR010982">
    <property type="entry name" value="Lambda_DNA-bd_dom_sf"/>
</dbReference>
<evidence type="ECO:0000313" key="3">
    <source>
        <dbReference type="Proteomes" id="UP000187404"/>
    </source>
</evidence>